<feature type="region of interest" description="Disordered" evidence="1">
    <location>
        <begin position="190"/>
        <end position="239"/>
    </location>
</feature>
<protein>
    <submittedName>
        <fullName evidence="2">Uncharacterized protein</fullName>
    </submittedName>
</protein>
<dbReference type="AlphaFoldDB" id="A0AAQ3SMY8"/>
<feature type="compositionally biased region" description="Basic and acidic residues" evidence="1">
    <location>
        <begin position="209"/>
        <end position="218"/>
    </location>
</feature>
<evidence type="ECO:0000256" key="1">
    <source>
        <dbReference type="SAM" id="MobiDB-lite"/>
    </source>
</evidence>
<dbReference type="EMBL" id="CP144746">
    <property type="protein sequence ID" value="WVZ57404.1"/>
    <property type="molecule type" value="Genomic_DNA"/>
</dbReference>
<evidence type="ECO:0000313" key="3">
    <source>
        <dbReference type="Proteomes" id="UP001341281"/>
    </source>
</evidence>
<name>A0AAQ3SMY8_PASNO</name>
<dbReference type="PANTHER" id="PTHR34461:SF2">
    <property type="entry name" value="EXPRESSED PROTEIN"/>
    <property type="match status" value="1"/>
</dbReference>
<proteinExistence type="predicted"/>
<sequence length="968" mass="106132">SRPPARTLARILPWLFPLRALPSATIILSSRPEVLSSPPPCSPPSPVCAAFSLLLTDARAPSPFGRRQEAGLRSPSTALSSRRLPSSKETIFKCSTIDFSIVRMPASACTNIYSGPSRRSPRLKNIHRVYEDSDTDPSASKRVKIEVIDPEEVASPSTSEQSVDSVSDKDGEQDCHDVSLKDLRIQCKAKNRKTSEITSEGRGIKNQTKTKEESDLDKPLIALKQKRPKNSPGKANRKTDVVTFSPCSVKIEDTSSQRDGTLSPAQSTPLKGEIHDAELEKLGRATTDLEQYKIATDCTEKIEQICCAEVKNTAAVLVSCGKPNVLCEMKIKDTDHSEGFGTSSCSTKSSKLSSFELQPELMEGDECITQSCFMKQPIQLADVSDHSCEQTCSVKENRFDDIAAEKETEIVSSFSLIDEVSNHQETSEETTNSDTDNSSLVTGHLVCSFSQSCHECTDNGEFWNTGAIHGNELGSVKIFKDLTPVDEASTDIQSDLCGSTEMNYTSLEEAVQMQAEGQLDSVVCCGVRPKHMLLDLETGCTTTDCTFAFDKPVDLVQPANFVAQDGRLESIVYDVLNNPAHRMISENKSSAGLPHTTVLQSSVIGFTDNCPEGKKASDDEISSPNNVEWPSKDKLNSTIDYGICRSVNNEGSGELVLQHELFQSSSDKFNLTGATPDISNAEESQKISAATPNSPATSLETDGKIKKSELFIDEESTEEHSPKILLSKRKIMSPMSQEKLCNALTGIDLCDGVQRLKRKIITHDSEKTRISLSQPAHKQDRSMLSTYKRLNGRASVSPTSKGVLKSTGSPPHQQTTCSCTRSPPVVLDTEKAVEFSQRQMHDIENIAAKLIRSLKHMRSIVDESLSTEAYSLLPNCNIAEIRAASEDALEVEKTTRKWLSIMNKDCNRFCKILSLAKKNAVSHPEAHPEAPRKQRRITFADEAGGMLCHVKVYKDGQTSLLSECQSDL</sequence>
<keyword evidence="3" id="KW-1185">Reference proteome</keyword>
<reference evidence="2 3" key="1">
    <citation type="submission" date="2024-02" db="EMBL/GenBank/DDBJ databases">
        <title>High-quality chromosome-scale genome assembly of Pensacola bahiagrass (Paspalum notatum Flugge var. saurae).</title>
        <authorList>
            <person name="Vega J.M."/>
            <person name="Podio M."/>
            <person name="Orjuela J."/>
            <person name="Siena L.A."/>
            <person name="Pessino S.C."/>
            <person name="Combes M.C."/>
            <person name="Mariac C."/>
            <person name="Albertini E."/>
            <person name="Pupilli F."/>
            <person name="Ortiz J.P.A."/>
            <person name="Leblanc O."/>
        </authorList>
    </citation>
    <scope>NUCLEOTIDE SEQUENCE [LARGE SCALE GENOMIC DNA]</scope>
    <source>
        <strain evidence="2">R1</strain>
        <tissue evidence="2">Leaf</tissue>
    </source>
</reference>
<feature type="region of interest" description="Disordered" evidence="1">
    <location>
        <begin position="613"/>
        <end position="632"/>
    </location>
</feature>
<feature type="compositionally biased region" description="Basic and acidic residues" evidence="1">
    <location>
        <begin position="166"/>
        <end position="175"/>
    </location>
</feature>
<feature type="region of interest" description="Disordered" evidence="1">
    <location>
        <begin position="149"/>
        <end position="175"/>
    </location>
</feature>
<feature type="compositionally biased region" description="Polar residues" evidence="1">
    <location>
        <begin position="682"/>
        <end position="700"/>
    </location>
</feature>
<evidence type="ECO:0000313" key="2">
    <source>
        <dbReference type="EMBL" id="WVZ57404.1"/>
    </source>
</evidence>
<organism evidence="2 3">
    <name type="scientific">Paspalum notatum var. saurae</name>
    <dbReference type="NCBI Taxonomy" id="547442"/>
    <lineage>
        <taxon>Eukaryota</taxon>
        <taxon>Viridiplantae</taxon>
        <taxon>Streptophyta</taxon>
        <taxon>Embryophyta</taxon>
        <taxon>Tracheophyta</taxon>
        <taxon>Spermatophyta</taxon>
        <taxon>Magnoliopsida</taxon>
        <taxon>Liliopsida</taxon>
        <taxon>Poales</taxon>
        <taxon>Poaceae</taxon>
        <taxon>PACMAD clade</taxon>
        <taxon>Panicoideae</taxon>
        <taxon>Andropogonodae</taxon>
        <taxon>Paspaleae</taxon>
        <taxon>Paspalinae</taxon>
        <taxon>Paspalum</taxon>
    </lineage>
</organism>
<feature type="non-terminal residue" evidence="2">
    <location>
        <position position="968"/>
    </location>
</feature>
<gene>
    <name evidence="2" type="ORF">U9M48_007792</name>
</gene>
<dbReference type="Proteomes" id="UP001341281">
    <property type="component" value="Chromosome 02"/>
</dbReference>
<accession>A0AAQ3SMY8</accession>
<dbReference type="PANTHER" id="PTHR34461">
    <property type="entry name" value="EXPRESSED PROTEIN"/>
    <property type="match status" value="1"/>
</dbReference>
<feature type="region of interest" description="Disordered" evidence="1">
    <location>
        <begin position="682"/>
        <end position="701"/>
    </location>
</feature>
<feature type="compositionally biased region" description="Polar residues" evidence="1">
    <location>
        <begin position="155"/>
        <end position="165"/>
    </location>
</feature>
<feature type="region of interest" description="Disordered" evidence="1">
    <location>
        <begin position="794"/>
        <end position="820"/>
    </location>
</feature>